<feature type="domain" description="Fibronectin type-III" evidence="11">
    <location>
        <begin position="1194"/>
        <end position="1291"/>
    </location>
</feature>
<dbReference type="GO" id="GO:0005886">
    <property type="term" value="C:plasma membrane"/>
    <property type="evidence" value="ECO:0007669"/>
    <property type="project" value="TreeGrafter"/>
</dbReference>
<dbReference type="InterPro" id="IPR036179">
    <property type="entry name" value="Ig-like_dom_sf"/>
</dbReference>
<evidence type="ECO:0000256" key="9">
    <source>
        <dbReference type="SAM" id="Phobius"/>
    </source>
</evidence>
<dbReference type="PANTHER" id="PTHR11640:SF31">
    <property type="entry name" value="IRREGULAR CHIASM C-ROUGHEST PROTEIN-RELATED"/>
    <property type="match status" value="1"/>
</dbReference>
<evidence type="ECO:0000256" key="8">
    <source>
        <dbReference type="SAM" id="MobiDB-lite"/>
    </source>
</evidence>
<keyword evidence="3 9" id="KW-1133">Transmembrane helix</keyword>
<proteinExistence type="predicted"/>
<dbReference type="SUPFAM" id="SSF48726">
    <property type="entry name" value="Immunoglobulin"/>
    <property type="match status" value="6"/>
</dbReference>
<protein>
    <submittedName>
        <fullName evidence="12">Nephrin</fullName>
    </submittedName>
</protein>
<feature type="compositionally biased region" description="Polar residues" evidence="8">
    <location>
        <begin position="1616"/>
        <end position="1626"/>
    </location>
</feature>
<feature type="domain" description="Ig-like" evidence="10">
    <location>
        <begin position="673"/>
        <end position="709"/>
    </location>
</feature>
<dbReference type="InterPro" id="IPR007110">
    <property type="entry name" value="Ig-like_dom"/>
</dbReference>
<dbReference type="PROSITE" id="PS50835">
    <property type="entry name" value="IG_LIKE"/>
    <property type="match status" value="8"/>
</dbReference>
<dbReference type="InterPro" id="IPR003599">
    <property type="entry name" value="Ig_sub"/>
</dbReference>
<comment type="subcellular location">
    <subcellularLocation>
        <location evidence="1">Membrane</location>
        <topology evidence="1">Single-pass type I membrane protein</topology>
    </subcellularLocation>
</comment>
<dbReference type="SUPFAM" id="SSF49265">
    <property type="entry name" value="Fibronectin type III"/>
    <property type="match status" value="1"/>
</dbReference>
<keyword evidence="2 9" id="KW-0812">Transmembrane</keyword>
<feature type="transmembrane region" description="Helical" evidence="9">
    <location>
        <begin position="1314"/>
        <end position="1339"/>
    </location>
</feature>
<evidence type="ECO:0000256" key="7">
    <source>
        <dbReference type="ARBA" id="ARBA00023319"/>
    </source>
</evidence>
<organism evidence="12">
    <name type="scientific">Schistocephalus solidus</name>
    <name type="common">Tapeworm</name>
    <dbReference type="NCBI Taxonomy" id="70667"/>
    <lineage>
        <taxon>Eukaryota</taxon>
        <taxon>Metazoa</taxon>
        <taxon>Spiralia</taxon>
        <taxon>Lophotrochozoa</taxon>
        <taxon>Platyhelminthes</taxon>
        <taxon>Cestoda</taxon>
        <taxon>Eucestoda</taxon>
        <taxon>Diphyllobothriidea</taxon>
        <taxon>Diphyllobothriidae</taxon>
        <taxon>Schistocephalus</taxon>
    </lineage>
</organism>
<dbReference type="InterPro" id="IPR013783">
    <property type="entry name" value="Ig-like_fold"/>
</dbReference>
<dbReference type="InterPro" id="IPR051275">
    <property type="entry name" value="Cell_adhesion_signaling"/>
</dbReference>
<evidence type="ECO:0000256" key="3">
    <source>
        <dbReference type="ARBA" id="ARBA00022989"/>
    </source>
</evidence>
<accession>A0A0X3PJU8</accession>
<dbReference type="Pfam" id="PF08205">
    <property type="entry name" value="C2-set_2"/>
    <property type="match status" value="2"/>
</dbReference>
<dbReference type="CDD" id="cd12087">
    <property type="entry name" value="TM_EGFR-like"/>
    <property type="match status" value="1"/>
</dbReference>
<dbReference type="Pfam" id="PF00041">
    <property type="entry name" value="fn3"/>
    <property type="match status" value="1"/>
</dbReference>
<feature type="domain" description="Ig-like" evidence="10">
    <location>
        <begin position="576"/>
        <end position="666"/>
    </location>
</feature>
<feature type="compositionally biased region" description="Low complexity" evidence="8">
    <location>
        <begin position="1709"/>
        <end position="1720"/>
    </location>
</feature>
<evidence type="ECO:0000256" key="5">
    <source>
        <dbReference type="ARBA" id="ARBA00023157"/>
    </source>
</evidence>
<keyword evidence="5" id="KW-1015">Disulfide bond</keyword>
<feature type="domain" description="Ig-like" evidence="10">
    <location>
        <begin position="180"/>
        <end position="294"/>
    </location>
</feature>
<dbReference type="InterPro" id="IPR036116">
    <property type="entry name" value="FN3_sf"/>
</dbReference>
<dbReference type="Pfam" id="PF00047">
    <property type="entry name" value="ig"/>
    <property type="match status" value="1"/>
</dbReference>
<feature type="compositionally biased region" description="Low complexity" evidence="8">
    <location>
        <begin position="1604"/>
        <end position="1615"/>
    </location>
</feature>
<dbReference type="InterPro" id="IPR013162">
    <property type="entry name" value="CD80_C2-set"/>
</dbReference>
<dbReference type="GO" id="GO:0005911">
    <property type="term" value="C:cell-cell junction"/>
    <property type="evidence" value="ECO:0007669"/>
    <property type="project" value="TreeGrafter"/>
</dbReference>
<name>A0A0X3PJU8_SCHSO</name>
<dbReference type="CDD" id="cd00063">
    <property type="entry name" value="FN3"/>
    <property type="match status" value="1"/>
</dbReference>
<dbReference type="SMART" id="SM00408">
    <property type="entry name" value="IGc2"/>
    <property type="match status" value="5"/>
</dbReference>
<dbReference type="Gene3D" id="2.60.40.10">
    <property type="entry name" value="Immunoglobulins"/>
    <property type="match status" value="8"/>
</dbReference>
<evidence type="ECO:0000259" key="10">
    <source>
        <dbReference type="PROSITE" id="PS50835"/>
    </source>
</evidence>
<dbReference type="InterPro" id="IPR013151">
    <property type="entry name" value="Immunoglobulin_dom"/>
</dbReference>
<dbReference type="PANTHER" id="PTHR11640">
    <property type="entry name" value="NEPHRIN"/>
    <property type="match status" value="1"/>
</dbReference>
<feature type="domain" description="Ig-like" evidence="10">
    <location>
        <begin position="1064"/>
        <end position="1185"/>
    </location>
</feature>
<evidence type="ECO:0000256" key="4">
    <source>
        <dbReference type="ARBA" id="ARBA00023136"/>
    </source>
</evidence>
<keyword evidence="7" id="KW-0393">Immunoglobulin domain</keyword>
<gene>
    <name evidence="12" type="primary">NPHN</name>
    <name evidence="12" type="ORF">TR105168</name>
</gene>
<reference evidence="12" key="1">
    <citation type="submission" date="2016-01" db="EMBL/GenBank/DDBJ databases">
        <title>Reference transcriptome for the parasite Schistocephalus solidus: insights into the molecular evolution of parasitism.</title>
        <authorList>
            <person name="Hebert F.O."/>
            <person name="Grambauer S."/>
            <person name="Barber I."/>
            <person name="Landry C.R."/>
            <person name="Aubin-Horth N."/>
        </authorList>
    </citation>
    <scope>NUCLEOTIDE SEQUENCE</scope>
</reference>
<feature type="compositionally biased region" description="Basic residues" evidence="8">
    <location>
        <begin position="1639"/>
        <end position="1651"/>
    </location>
</feature>
<dbReference type="SMART" id="SM00060">
    <property type="entry name" value="FN3"/>
    <property type="match status" value="1"/>
</dbReference>
<evidence type="ECO:0000256" key="1">
    <source>
        <dbReference type="ARBA" id="ARBA00004479"/>
    </source>
</evidence>
<dbReference type="EMBL" id="GEEE01013088">
    <property type="protein sequence ID" value="JAP50137.1"/>
    <property type="molecule type" value="Transcribed_RNA"/>
</dbReference>
<feature type="domain" description="Ig-like" evidence="10">
    <location>
        <begin position="937"/>
        <end position="1057"/>
    </location>
</feature>
<dbReference type="PROSITE" id="PS50853">
    <property type="entry name" value="FN3"/>
    <property type="match status" value="1"/>
</dbReference>
<keyword evidence="6" id="KW-0325">Glycoprotein</keyword>
<keyword evidence="4 9" id="KW-0472">Membrane</keyword>
<feature type="region of interest" description="Disordered" evidence="8">
    <location>
        <begin position="1572"/>
        <end position="1651"/>
    </location>
</feature>
<feature type="domain" description="Ig-like" evidence="10">
    <location>
        <begin position="822"/>
        <end position="934"/>
    </location>
</feature>
<feature type="region of interest" description="Disordered" evidence="8">
    <location>
        <begin position="1707"/>
        <end position="1746"/>
    </location>
</feature>
<dbReference type="GO" id="GO:0098609">
    <property type="term" value="P:cell-cell adhesion"/>
    <property type="evidence" value="ECO:0007669"/>
    <property type="project" value="TreeGrafter"/>
</dbReference>
<dbReference type="InterPro" id="IPR003598">
    <property type="entry name" value="Ig_sub2"/>
</dbReference>
<dbReference type="InterPro" id="IPR013106">
    <property type="entry name" value="Ig_V-set"/>
</dbReference>
<dbReference type="InterPro" id="IPR003961">
    <property type="entry name" value="FN3_dom"/>
</dbReference>
<sequence>MDTDCPKKTLSIAPQKITSSMKSNRLRGNPTSIILSLPTIASCLVIIARLANAARVSQSQLCTEEEMAKGTQCMKVLPEANYSYPRGYTVDMLCVIANQHGKVQWRAKAVLLGYDRSLIGGPRFSMFGDPSKGEHNLRISNISEEDAGEYECQVTPVENLEQPLLRRRTYLTVLVIPSHPEMKVNDLPLPKDELIISQPDPDPRVEVACYARNGVPPPNFIWLLNDMNLNELTNTSNMPGLKELWEKLQPQIHHDKDNEKSTLSVLKAGMKDGSQLTCEVSNAATKFREDTRAHVLRKMVQVTVYVPPGPPSMTFIDAQSDLLTEDTELKVLCEASPPGKPIGGLLWRWYMPSKNNSATTPTSRLLPLLPSAPHCPRNSEVDRLFFGREVFTYEDVAPEFYVQSQRGDRLVNTLTIPRLSRRHHGTHLVCETVHSVGCSQRVQSYIRVKHPPRNLTIELKNGRLLKGFRDGREEMIAFGKENTVLKFSCITSPYFGNVTIKWLKKMAGFSTPLNPTKLQRTFNVDNAKRQISDSNLDVVMPSHDQVGFLICEAWADNRVVAEKAIRLDILYPPSKPTIVGAPVAHPIKMSHAYELTCISEKGNPSPELSWTKDDQPLVTTNKQAVTTAGVSLKLELVSQMKDNGAVIRCVAKNGASPEGVMSDPVTLNIMFPPSYANLTSRGAESVTAGEELELMCETGLSNPPATIKWRYYHCSPAKLYFEEAYVSIPAFVPFENITSDTLTRLYSEMELGGWKGCAMKQMDGIEDPPTARENKGFLSRGRLKLLPKWQDHADFVECLAENEAYGPLTAQAIIRLNVTFAPQFLGLQTGSEHSVVEGSSGVLDLIPYANPPVASVKWLLEGGEIKVSPIRSDADRTSSPIRRQLKTISGVFAGSPNPRLLTLWNVKRRHMNNYTIEATNAIGNSSSTFILNITYPPEMVLTRMVHVNVTLGESAQLNCEVHANPAVSEGSFLWRRFISPEWNTEGHLETTVATEPIGCNVATRHKNALKHFVTCKTIDETTMASTLTIYDVTAEDVGEYECVVNNGIGPSTVGKVNLYSFFPPSIVKLPRYAKAAASFGTRLTMTCFIFTEPEPNVAWLMRRKPDGVLVAYDARCDKFVAPDEKQDCLRKAPPVSKRRLQATLSRLRPGHFLATMKIAIVQSDDFSEYTCQVTSPSGQDSFVITASGTGPPDTPMQPKVLNVTTTTIRISWIQGFGGGYKQTFRVRWKINRPDAHYKYEDLVEKESGATMQLLITALKPDTEYTISLNARNEMHGESPYSEAVIVRTELGGTSDWMGGFHTIKSSGYPRTNSLFIIVSACVVGGIVIFINIMVITFLLRKRQKHVHHGRSGTGAQMSASGVHGGSGFPPDKIYGSQGFGRPAAHMYDSTCGCLSRSRSQDRLTSGNERFSSAQQSGKYFYSADPLLDRMNSDSFKSDQYPEEQVAGHSYAYHPYVAATPPLFSTLPAQGYGLGSPSVVTGNGYNQSNFASAVCPHKQNDTFAEQNRLTYPLKCMAPPTHLDQKQTYSVNVGSPRTPTQPRMPVCWSNAIYSCSHPSPQMVQTPMVTSYAPPFRPTTSELRRSHSFSDLGSPIPRPPEARFASDQDYYPSPYQYPHTSQRQLSTATLKPGGISRASSHQSHRRKTRAGCQRRMRNVNDLTPSAVERRRGSFTDMTSNTGVRNGFIGYAEDSYRESLVAFQRGESPTRKLLLPNPSNSSSNTSCLGNRASPANQFGSISPNRGEQNRGECMTVVPGQFLDQNGSNGCDGWLKMINHQRKQKHTSLSSDCIV</sequence>
<dbReference type="GO" id="GO:0050839">
    <property type="term" value="F:cell adhesion molecule binding"/>
    <property type="evidence" value="ECO:0007669"/>
    <property type="project" value="TreeGrafter"/>
</dbReference>
<evidence type="ECO:0000256" key="2">
    <source>
        <dbReference type="ARBA" id="ARBA00022692"/>
    </source>
</evidence>
<dbReference type="SMART" id="SM00409">
    <property type="entry name" value="IG"/>
    <property type="match status" value="6"/>
</dbReference>
<dbReference type="Pfam" id="PF07686">
    <property type="entry name" value="V-set"/>
    <property type="match status" value="1"/>
</dbReference>
<feature type="compositionally biased region" description="Polar residues" evidence="8">
    <location>
        <begin position="1721"/>
        <end position="1742"/>
    </location>
</feature>
<evidence type="ECO:0000259" key="11">
    <source>
        <dbReference type="PROSITE" id="PS50853"/>
    </source>
</evidence>
<dbReference type="EMBL" id="GEEE01013428">
    <property type="protein sequence ID" value="JAP49797.1"/>
    <property type="molecule type" value="Transcribed_RNA"/>
</dbReference>
<evidence type="ECO:0000313" key="12">
    <source>
        <dbReference type="EMBL" id="JAP50137.1"/>
    </source>
</evidence>
<evidence type="ECO:0000256" key="6">
    <source>
        <dbReference type="ARBA" id="ARBA00023180"/>
    </source>
</evidence>
<feature type="domain" description="Ig-like" evidence="10">
    <location>
        <begin position="87"/>
        <end position="172"/>
    </location>
</feature>
<feature type="domain" description="Ig-like" evidence="10">
    <location>
        <begin position="452"/>
        <end position="561"/>
    </location>
</feature>